<feature type="region of interest" description="Disordered" evidence="1">
    <location>
        <begin position="421"/>
        <end position="440"/>
    </location>
</feature>
<evidence type="ECO:0008006" key="4">
    <source>
        <dbReference type="Google" id="ProtNLM"/>
    </source>
</evidence>
<dbReference type="AlphaFoldDB" id="A0A6G1I2A0"/>
<dbReference type="PANTHER" id="PTHR15837">
    <property type="entry name" value="RAN GUANINE NUCLEOTIDE RELEASE FACTOR"/>
    <property type="match status" value="1"/>
</dbReference>
<keyword evidence="3" id="KW-1185">Reference proteome</keyword>
<evidence type="ECO:0000256" key="1">
    <source>
        <dbReference type="SAM" id="MobiDB-lite"/>
    </source>
</evidence>
<dbReference type="CDD" id="cd18724">
    <property type="entry name" value="PIN_LabA-like"/>
    <property type="match status" value="1"/>
</dbReference>
<feature type="compositionally biased region" description="Polar residues" evidence="1">
    <location>
        <begin position="180"/>
        <end position="189"/>
    </location>
</feature>
<evidence type="ECO:0000313" key="3">
    <source>
        <dbReference type="Proteomes" id="UP000799640"/>
    </source>
</evidence>
<dbReference type="GO" id="GO:0005634">
    <property type="term" value="C:nucleus"/>
    <property type="evidence" value="ECO:0007669"/>
    <property type="project" value="TreeGrafter"/>
</dbReference>
<dbReference type="GO" id="GO:0006606">
    <property type="term" value="P:protein import into nucleus"/>
    <property type="evidence" value="ECO:0007669"/>
    <property type="project" value="TreeGrafter"/>
</dbReference>
<proteinExistence type="predicted"/>
<dbReference type="PANTHER" id="PTHR15837:SF5">
    <property type="entry name" value="NYN DOMAIN-CONTAINING PROTEIN"/>
    <property type="match status" value="1"/>
</dbReference>
<gene>
    <name evidence="2" type="ORF">EJ06DRAFT_528492</name>
</gene>
<organism evidence="2 3">
    <name type="scientific">Trichodelitschia bisporula</name>
    <dbReference type="NCBI Taxonomy" id="703511"/>
    <lineage>
        <taxon>Eukaryota</taxon>
        <taxon>Fungi</taxon>
        <taxon>Dikarya</taxon>
        <taxon>Ascomycota</taxon>
        <taxon>Pezizomycotina</taxon>
        <taxon>Dothideomycetes</taxon>
        <taxon>Dothideomycetes incertae sedis</taxon>
        <taxon>Phaeotrichales</taxon>
        <taxon>Phaeotrichaceae</taxon>
        <taxon>Trichodelitschia</taxon>
    </lineage>
</organism>
<dbReference type="EMBL" id="ML996691">
    <property type="protein sequence ID" value="KAF2402382.1"/>
    <property type="molecule type" value="Genomic_DNA"/>
</dbReference>
<dbReference type="GO" id="GO:0031267">
    <property type="term" value="F:small GTPase binding"/>
    <property type="evidence" value="ECO:0007669"/>
    <property type="project" value="TreeGrafter"/>
</dbReference>
<dbReference type="GO" id="GO:0005085">
    <property type="term" value="F:guanyl-nucleotide exchange factor activity"/>
    <property type="evidence" value="ECO:0007669"/>
    <property type="project" value="TreeGrafter"/>
</dbReference>
<accession>A0A6G1I2A0</accession>
<protein>
    <recommendedName>
        <fullName evidence="4">NYN domain-containing protein</fullName>
    </recommendedName>
</protein>
<name>A0A6G1I2A0_9PEZI</name>
<dbReference type="Proteomes" id="UP000799640">
    <property type="component" value="Unassembled WGS sequence"/>
</dbReference>
<dbReference type="OrthoDB" id="5590473at2759"/>
<sequence>MNGATKLGARPGGLGDFSKIWGFLSVTDETEPPPLHPHTTTAATATATTTVAAPALLKKQQRSSLGEGLAPINDQSYDTDGATYRAPACDGPTKLKLNLPNVSTDDQYMSSASEAAVESGKTRTKLTAKGEKKARAKARKLARKAAMDVKSESEITILQKPTPAKKASIHALLGPERTKQAANSLATSPKKQKKKKQEDSPVTAVFNGLQPSVDLEKGRPRDVLSPSQNPTAQHLQQALAAQFPPQVPAHVAIASTPPRVLDTSSFTSPKKTKKFMIREKDDRNLFLRFALIHNFGEDKRWLTSPVQLLSHTQTPSGIHVFIDFSNIWIGFMEHLKHLAYTRRIRFPHKNLSFESLVFLLERGRPVGKRVLAGSAPFLPAFEVAEAIGYDTNIMEKVLKARDMNEKDRRLLAMRQRPVSSVEPAVAGGKHNGGSETLTVSGPSHRYNTQGDTQPMAIPHTPGRNGYGVGSSVNNGLQSSPPATLPKWVEQGVDELLHLKMLESVVDCEDSPGTIVLATGDAARAEYSEGFMKMVQRALRKGWKVELVAWARSISSEYRRQPFVEQWQGQFRIIELDDYAEFLLDT</sequence>
<feature type="region of interest" description="Disordered" evidence="1">
    <location>
        <begin position="178"/>
        <end position="235"/>
    </location>
</feature>
<dbReference type="Gene3D" id="3.40.50.1010">
    <property type="entry name" value="5'-nuclease"/>
    <property type="match status" value="1"/>
</dbReference>
<reference evidence="2" key="1">
    <citation type="journal article" date="2020" name="Stud. Mycol.">
        <title>101 Dothideomycetes genomes: a test case for predicting lifestyles and emergence of pathogens.</title>
        <authorList>
            <person name="Haridas S."/>
            <person name="Albert R."/>
            <person name="Binder M."/>
            <person name="Bloem J."/>
            <person name="Labutti K."/>
            <person name="Salamov A."/>
            <person name="Andreopoulos B."/>
            <person name="Baker S."/>
            <person name="Barry K."/>
            <person name="Bills G."/>
            <person name="Bluhm B."/>
            <person name="Cannon C."/>
            <person name="Castanera R."/>
            <person name="Culley D."/>
            <person name="Daum C."/>
            <person name="Ezra D."/>
            <person name="Gonzalez J."/>
            <person name="Henrissat B."/>
            <person name="Kuo A."/>
            <person name="Liang C."/>
            <person name="Lipzen A."/>
            <person name="Lutzoni F."/>
            <person name="Magnuson J."/>
            <person name="Mondo S."/>
            <person name="Nolan M."/>
            <person name="Ohm R."/>
            <person name="Pangilinan J."/>
            <person name="Park H.-J."/>
            <person name="Ramirez L."/>
            <person name="Alfaro M."/>
            <person name="Sun H."/>
            <person name="Tritt A."/>
            <person name="Yoshinaga Y."/>
            <person name="Zwiers L.-H."/>
            <person name="Turgeon B."/>
            <person name="Goodwin S."/>
            <person name="Spatafora J."/>
            <person name="Crous P."/>
            <person name="Grigoriev I."/>
        </authorList>
    </citation>
    <scope>NUCLEOTIDE SEQUENCE</scope>
    <source>
        <strain evidence="2">CBS 262.69</strain>
    </source>
</reference>
<evidence type="ECO:0000313" key="2">
    <source>
        <dbReference type="EMBL" id="KAF2402382.1"/>
    </source>
</evidence>
<dbReference type="InterPro" id="IPR007681">
    <property type="entry name" value="Mog1"/>
</dbReference>